<gene>
    <name evidence="2" type="ORF">SI65_08617</name>
</gene>
<keyword evidence="3" id="KW-1185">Reference proteome</keyword>
<feature type="region of interest" description="Disordered" evidence="1">
    <location>
        <begin position="33"/>
        <end position="67"/>
    </location>
</feature>
<reference evidence="2 3" key="1">
    <citation type="journal article" date="2016" name="BMC Genomics">
        <title>Comparative genomic and transcriptomic analyses of the Fuzhuan brick tea-fermentation fungus Aspergillus cristatus.</title>
        <authorList>
            <person name="Ge Y."/>
            <person name="Wang Y."/>
            <person name="Liu Y."/>
            <person name="Tan Y."/>
            <person name="Ren X."/>
            <person name="Zhang X."/>
            <person name="Hyde K.D."/>
            <person name="Liu Y."/>
            <person name="Liu Z."/>
        </authorList>
    </citation>
    <scope>NUCLEOTIDE SEQUENCE [LARGE SCALE GENOMIC DNA]</scope>
    <source>
        <strain evidence="2 3">GZAAS20.1005</strain>
    </source>
</reference>
<dbReference type="EMBL" id="JXNT01000014">
    <property type="protein sequence ID" value="ODM15777.1"/>
    <property type="molecule type" value="Genomic_DNA"/>
</dbReference>
<dbReference type="VEuPathDB" id="FungiDB:SI65_08617"/>
<feature type="compositionally biased region" description="Polar residues" evidence="1">
    <location>
        <begin position="48"/>
        <end position="60"/>
    </location>
</feature>
<evidence type="ECO:0000313" key="2">
    <source>
        <dbReference type="EMBL" id="ODM15777.1"/>
    </source>
</evidence>
<dbReference type="Proteomes" id="UP000094569">
    <property type="component" value="Unassembled WGS sequence"/>
</dbReference>
<protein>
    <submittedName>
        <fullName evidence="2">Uncharacterized protein</fullName>
    </submittedName>
</protein>
<dbReference type="AlphaFoldDB" id="A0A1E3B4B3"/>
<comment type="caution">
    <text evidence="2">The sequence shown here is derived from an EMBL/GenBank/DDBJ whole genome shotgun (WGS) entry which is preliminary data.</text>
</comment>
<proteinExistence type="predicted"/>
<feature type="region of interest" description="Disordered" evidence="1">
    <location>
        <begin position="1"/>
        <end position="20"/>
    </location>
</feature>
<evidence type="ECO:0000313" key="3">
    <source>
        <dbReference type="Proteomes" id="UP000094569"/>
    </source>
</evidence>
<evidence type="ECO:0000256" key="1">
    <source>
        <dbReference type="SAM" id="MobiDB-lite"/>
    </source>
</evidence>
<organism evidence="2 3">
    <name type="scientific">Aspergillus cristatus</name>
    <name type="common">Chinese Fuzhuan brick tea-fermentation fungus</name>
    <name type="synonym">Eurotium cristatum</name>
    <dbReference type="NCBI Taxonomy" id="573508"/>
    <lineage>
        <taxon>Eukaryota</taxon>
        <taxon>Fungi</taxon>
        <taxon>Dikarya</taxon>
        <taxon>Ascomycota</taxon>
        <taxon>Pezizomycotina</taxon>
        <taxon>Eurotiomycetes</taxon>
        <taxon>Eurotiomycetidae</taxon>
        <taxon>Eurotiales</taxon>
        <taxon>Aspergillaceae</taxon>
        <taxon>Aspergillus</taxon>
        <taxon>Aspergillus subgen. Aspergillus</taxon>
    </lineage>
</organism>
<feature type="compositionally biased region" description="Polar residues" evidence="1">
    <location>
        <begin position="1"/>
        <end position="11"/>
    </location>
</feature>
<dbReference type="OrthoDB" id="408532at2759"/>
<accession>A0A1E3B4B3</accession>
<name>A0A1E3B4B3_ASPCR</name>
<sequence>MATPTKQALQGSGNGWGYETHCYRGAPTRTTFRGAQSHQGAAAIPSLHQCSSTPGASTTGGKKDPER</sequence>